<dbReference type="Gene3D" id="2.170.16.10">
    <property type="entry name" value="Hedgehog/Intein (Hint) domain"/>
    <property type="match status" value="1"/>
</dbReference>
<name>A0ABU8BRQ8_9RHOB</name>
<dbReference type="EMBL" id="JBALHR010000002">
    <property type="protein sequence ID" value="MEH7827382.1"/>
    <property type="molecule type" value="Genomic_DNA"/>
</dbReference>
<dbReference type="RefSeq" id="WP_335420133.1">
    <property type="nucleotide sequence ID" value="NZ_JBALHR010000002.1"/>
</dbReference>
<reference evidence="2" key="1">
    <citation type="submission" date="2024-02" db="EMBL/GenBank/DDBJ databases">
        <title>Genome sequences of strain Gemmobacter sp. JM10B15.</title>
        <authorList>
            <person name="Zhang M."/>
        </authorList>
    </citation>
    <scope>NUCLEOTIDE SEQUENCE</scope>
    <source>
        <strain evidence="2">JM10B15</strain>
    </source>
</reference>
<organism evidence="2 3">
    <name type="scientific">Gemmobacter denitrificans</name>
    <dbReference type="NCBI Taxonomy" id="3123040"/>
    <lineage>
        <taxon>Bacteria</taxon>
        <taxon>Pseudomonadati</taxon>
        <taxon>Pseudomonadota</taxon>
        <taxon>Alphaproteobacteria</taxon>
        <taxon>Rhodobacterales</taxon>
        <taxon>Paracoccaceae</taxon>
        <taxon>Gemmobacter</taxon>
    </lineage>
</organism>
<evidence type="ECO:0000259" key="1">
    <source>
        <dbReference type="SMART" id="SM00306"/>
    </source>
</evidence>
<comment type="caution">
    <text evidence="2">The sequence shown here is derived from an EMBL/GenBank/DDBJ whole genome shotgun (WGS) entry which is preliminary data.</text>
</comment>
<dbReference type="InterPro" id="IPR028992">
    <property type="entry name" value="Hedgehog/Intein_dom"/>
</dbReference>
<evidence type="ECO:0000313" key="2">
    <source>
        <dbReference type="EMBL" id="MEH7827382.1"/>
    </source>
</evidence>
<dbReference type="SUPFAM" id="SSF51294">
    <property type="entry name" value="Hedgehog/intein (Hint) domain"/>
    <property type="match status" value="1"/>
</dbReference>
<keyword evidence="3" id="KW-1185">Reference proteome</keyword>
<dbReference type="SMART" id="SM00306">
    <property type="entry name" value="HintN"/>
    <property type="match status" value="1"/>
</dbReference>
<dbReference type="InterPro" id="IPR006141">
    <property type="entry name" value="Intein_N"/>
</dbReference>
<sequence>MPESTVNWLWIGNRPVIDSTPASNVTQTQLNAAGMPGYSVTGPARIAPVAVTGTTTASGGAQVFTAPFNAVGGFVSQFSFDSPTTPGTVTGQTIQTTFRGDITITLPDGSTTNQVATIVQMANGDLFLRPNAQFLPAWSGIDSLRSITINQATPFPSNTVLNSVISFNPDIFDIVIPCFTAGTRIATPDGTRRVEDLQVGDLVLTADHGPQPIRWIGRRDLTAADLQAAPQLCPIRIAPGALGAGQPATELRVSPQHRMLVRSRIANRLFDSEEVLVAARHLTGLPGIGPCAAEPVSYLHLLLDRHEILFANGAPTESLYPGPVALQALGAAAVSEILALFPELDQSESPGLAPARILVRGRQGRSMAARHRKHATPLIAA</sequence>
<dbReference type="Pfam" id="PF13403">
    <property type="entry name" value="Hint_2"/>
    <property type="match status" value="1"/>
</dbReference>
<dbReference type="InterPro" id="IPR036844">
    <property type="entry name" value="Hint_dom_sf"/>
</dbReference>
<dbReference type="InterPro" id="IPR003587">
    <property type="entry name" value="Hint_dom_N"/>
</dbReference>
<protein>
    <submittedName>
        <fullName evidence="2">Hint domain-containing protein</fullName>
    </submittedName>
</protein>
<accession>A0ABU8BRQ8</accession>
<dbReference type="PROSITE" id="PS50817">
    <property type="entry name" value="INTEIN_N_TER"/>
    <property type="match status" value="1"/>
</dbReference>
<gene>
    <name evidence="2" type="ORF">V6590_04410</name>
</gene>
<dbReference type="Proteomes" id="UP001431963">
    <property type="component" value="Unassembled WGS sequence"/>
</dbReference>
<proteinExistence type="predicted"/>
<feature type="domain" description="Hint" evidence="1">
    <location>
        <begin position="176"/>
        <end position="279"/>
    </location>
</feature>
<evidence type="ECO:0000313" key="3">
    <source>
        <dbReference type="Proteomes" id="UP001431963"/>
    </source>
</evidence>